<gene>
    <name evidence="2" type="ORF">A8C32_11615</name>
</gene>
<reference evidence="2 3" key="1">
    <citation type="submission" date="2016-05" db="EMBL/GenBank/DDBJ databases">
        <title>Draft Genome Sequence of Algibacter sp. Strain SK-16 Isolated from the Surface Water of Aburatsubo Inlet.</title>
        <authorList>
            <person name="Wong S.-K."/>
            <person name="Yoshizawa S."/>
            <person name="Nakajima Y."/>
            <person name="Ogura Y."/>
            <person name="Tetsuya H."/>
            <person name="Hamasaki K."/>
        </authorList>
    </citation>
    <scope>NUCLEOTIDE SEQUENCE [LARGE SCALE GENOMIC DNA]</scope>
    <source>
        <strain evidence="2 3">SK-16</strain>
    </source>
</reference>
<dbReference type="Proteomes" id="UP000095713">
    <property type="component" value="Unassembled WGS sequence"/>
</dbReference>
<evidence type="ECO:0000256" key="1">
    <source>
        <dbReference type="SAM" id="Phobius"/>
    </source>
</evidence>
<evidence type="ECO:0008006" key="4">
    <source>
        <dbReference type="Google" id="ProtNLM"/>
    </source>
</evidence>
<keyword evidence="1" id="KW-0472">Membrane</keyword>
<dbReference type="NCBIfam" id="NF040945">
    <property type="entry name" value="CCC_membrane"/>
    <property type="match status" value="1"/>
</dbReference>
<evidence type="ECO:0000313" key="2">
    <source>
        <dbReference type="EMBL" id="OEK09361.1"/>
    </source>
</evidence>
<dbReference type="AlphaFoldDB" id="A0A1E5TDC4"/>
<dbReference type="OrthoDB" id="1367217at2"/>
<dbReference type="EMBL" id="MDJD01000007">
    <property type="protein sequence ID" value="OEK09361.1"/>
    <property type="molecule type" value="Genomic_DNA"/>
</dbReference>
<dbReference type="STRING" id="1849968.A8C32_11615"/>
<evidence type="ECO:0000313" key="3">
    <source>
        <dbReference type="Proteomes" id="UP000095713"/>
    </source>
</evidence>
<organism evidence="2 3">
    <name type="scientific">Flavivirga aquatica</name>
    <dbReference type="NCBI Taxonomy" id="1849968"/>
    <lineage>
        <taxon>Bacteria</taxon>
        <taxon>Pseudomonadati</taxon>
        <taxon>Bacteroidota</taxon>
        <taxon>Flavobacteriia</taxon>
        <taxon>Flavobacteriales</taxon>
        <taxon>Flavobacteriaceae</taxon>
        <taxon>Flavivirga</taxon>
    </lineage>
</organism>
<proteinExistence type="predicted"/>
<protein>
    <recommendedName>
        <fullName evidence="4">DUF4190 domain-containing protein</fullName>
    </recommendedName>
</protein>
<keyword evidence="1" id="KW-0812">Transmembrane</keyword>
<dbReference type="RefSeq" id="WP_069828798.1">
    <property type="nucleotide sequence ID" value="NZ_MDJD01000007.1"/>
</dbReference>
<comment type="caution">
    <text evidence="2">The sequence shown here is derived from an EMBL/GenBank/DDBJ whole genome shotgun (WGS) entry which is preliminary data.</text>
</comment>
<sequence>MNQSKLSADPLALILGIIALVISFVGCCCYGILAFIPLIIGIIGLVSANISLKEYASNPEAYSAQTKSNVSTAKILNIIAVVFSGVTFLWGIGVLVFYGTMLSSGILDKFNSFDKFETYKYENDTIFNDSEYYKEVEQDSIILDSFDLQTNIKENSN</sequence>
<accession>A0A1E5TDC4</accession>
<name>A0A1E5TDC4_9FLAO</name>
<feature type="transmembrane region" description="Helical" evidence="1">
    <location>
        <begin position="12"/>
        <end position="45"/>
    </location>
</feature>
<dbReference type="PROSITE" id="PS51257">
    <property type="entry name" value="PROKAR_LIPOPROTEIN"/>
    <property type="match status" value="1"/>
</dbReference>
<feature type="transmembrane region" description="Helical" evidence="1">
    <location>
        <begin position="75"/>
        <end position="99"/>
    </location>
</feature>
<keyword evidence="1" id="KW-1133">Transmembrane helix</keyword>
<keyword evidence="3" id="KW-1185">Reference proteome</keyword>